<sequence length="103" mass="11369">MFSVTVLYPNTANSQFDMDYYLNKHTPLVHERLRPMGLTGVDLKEGIAGGAPGTPQAYTMITQLNFDSMEELQNALATHGPELIGDIPNFTNVQPQMQISQSV</sequence>
<protein>
    <submittedName>
        <fullName evidence="1">EthD family reductase</fullName>
    </submittedName>
</protein>
<evidence type="ECO:0000313" key="2">
    <source>
        <dbReference type="Proteomes" id="UP000664795"/>
    </source>
</evidence>
<dbReference type="PANTHER" id="PTHR40260">
    <property type="entry name" value="BLR8190 PROTEIN"/>
    <property type="match status" value="1"/>
</dbReference>
<dbReference type="GO" id="GO:0016491">
    <property type="term" value="F:oxidoreductase activity"/>
    <property type="evidence" value="ECO:0007669"/>
    <property type="project" value="InterPro"/>
</dbReference>
<gene>
    <name evidence="1" type="ORF">J2I48_20245</name>
</gene>
<reference evidence="1 2" key="1">
    <citation type="submission" date="2021-03" db="EMBL/GenBank/DDBJ databases">
        <title>Fibrella sp. HMF5036 genome sequencing and assembly.</title>
        <authorList>
            <person name="Kang H."/>
            <person name="Kim H."/>
            <person name="Bae S."/>
            <person name="Joh K."/>
        </authorList>
    </citation>
    <scope>NUCLEOTIDE SEQUENCE [LARGE SCALE GENOMIC DNA]</scope>
    <source>
        <strain evidence="1 2">HMF5036</strain>
    </source>
</reference>
<evidence type="ECO:0000313" key="1">
    <source>
        <dbReference type="EMBL" id="MBO0933352.1"/>
    </source>
</evidence>
<accession>A0A939JXV0</accession>
<dbReference type="Gene3D" id="3.30.70.100">
    <property type="match status" value="1"/>
</dbReference>
<dbReference type="SUPFAM" id="SSF54909">
    <property type="entry name" value="Dimeric alpha+beta barrel"/>
    <property type="match status" value="1"/>
</dbReference>
<comment type="caution">
    <text evidence="1">The sequence shown here is derived from an EMBL/GenBank/DDBJ whole genome shotgun (WGS) entry which is preliminary data.</text>
</comment>
<dbReference type="Proteomes" id="UP000664795">
    <property type="component" value="Unassembled WGS sequence"/>
</dbReference>
<name>A0A939JXV0_9BACT</name>
<dbReference type="InterPro" id="IPR009799">
    <property type="entry name" value="EthD_dom"/>
</dbReference>
<dbReference type="PANTHER" id="PTHR40260:SF2">
    <property type="entry name" value="BLR8190 PROTEIN"/>
    <property type="match status" value="1"/>
</dbReference>
<dbReference type="AlphaFoldDB" id="A0A939JXV0"/>
<dbReference type="RefSeq" id="WP_207337319.1">
    <property type="nucleotide sequence ID" value="NZ_JAFMYU010000019.1"/>
</dbReference>
<dbReference type="InterPro" id="IPR011008">
    <property type="entry name" value="Dimeric_a/b-barrel"/>
</dbReference>
<proteinExistence type="predicted"/>
<dbReference type="EMBL" id="JAFMYU010000019">
    <property type="protein sequence ID" value="MBO0933352.1"/>
    <property type="molecule type" value="Genomic_DNA"/>
</dbReference>
<organism evidence="1 2">
    <name type="scientific">Fibrella aquatilis</name>
    <dbReference type="NCBI Taxonomy" id="2817059"/>
    <lineage>
        <taxon>Bacteria</taxon>
        <taxon>Pseudomonadati</taxon>
        <taxon>Bacteroidota</taxon>
        <taxon>Cytophagia</taxon>
        <taxon>Cytophagales</taxon>
        <taxon>Spirosomataceae</taxon>
        <taxon>Fibrella</taxon>
    </lineage>
</organism>
<keyword evidence="2" id="KW-1185">Reference proteome</keyword>
<dbReference type="NCBIfam" id="TIGR02118">
    <property type="entry name" value="EthD family reductase"/>
    <property type="match status" value="1"/>
</dbReference>